<organism evidence="2 3">
    <name type="scientific">Alteromonas confluentis</name>
    <dbReference type="NCBI Taxonomy" id="1656094"/>
    <lineage>
        <taxon>Bacteria</taxon>
        <taxon>Pseudomonadati</taxon>
        <taxon>Pseudomonadota</taxon>
        <taxon>Gammaproteobacteria</taxon>
        <taxon>Alteromonadales</taxon>
        <taxon>Alteromonadaceae</taxon>
        <taxon>Alteromonas/Salinimonas group</taxon>
        <taxon>Alteromonas</taxon>
    </lineage>
</organism>
<dbReference type="SMART" id="SM00464">
    <property type="entry name" value="LON"/>
    <property type="match status" value="1"/>
</dbReference>
<dbReference type="OrthoDB" id="8558970at2"/>
<comment type="caution">
    <text evidence="2">The sequence shown here is derived from an EMBL/GenBank/DDBJ whole genome shotgun (WGS) entry which is preliminary data.</text>
</comment>
<dbReference type="Pfam" id="PF02190">
    <property type="entry name" value="LON_substr_bdg"/>
    <property type="match status" value="1"/>
</dbReference>
<dbReference type="InterPro" id="IPR015947">
    <property type="entry name" value="PUA-like_sf"/>
</dbReference>
<dbReference type="SUPFAM" id="SSF88697">
    <property type="entry name" value="PUA domain-like"/>
    <property type="match status" value="1"/>
</dbReference>
<sequence length="191" mass="21955">MELQNLPLFPLSATLLPQGRMALRIFEPRYIRMVKEVCASNGKFVICMLNQAGDKTANTHVFPIGTVASVIDFDMLEDGLLGIKVAGEYCVEVTDMSTEPDGLRVGKCHALPEWKCDLTPQQISPMDERLKEIFERYTELGQMYEKPEFNDPLWIMYRWLELLPVDAKQKQYFLAQRDCVKLQNYLSALVQ</sequence>
<proteinExistence type="predicted"/>
<gene>
    <name evidence="2" type="ORF">BFC18_17780</name>
</gene>
<dbReference type="STRING" id="1656094.BFC18_17780"/>
<dbReference type="Gene3D" id="1.10.4060.10">
    <property type="entry name" value="BPP1347 like domain"/>
    <property type="match status" value="1"/>
</dbReference>
<evidence type="ECO:0000313" key="3">
    <source>
        <dbReference type="Proteomes" id="UP000175691"/>
    </source>
</evidence>
<dbReference type="RefSeq" id="WP_083273150.1">
    <property type="nucleotide sequence ID" value="NZ_MDHN01000039.1"/>
</dbReference>
<dbReference type="Proteomes" id="UP000175691">
    <property type="component" value="Unassembled WGS sequence"/>
</dbReference>
<name>A0A1E7Z7T2_9ALTE</name>
<keyword evidence="3" id="KW-1185">Reference proteome</keyword>
<evidence type="ECO:0000313" key="2">
    <source>
        <dbReference type="EMBL" id="OFC69570.1"/>
    </source>
</evidence>
<feature type="domain" description="Lon N-terminal" evidence="1">
    <location>
        <begin position="5"/>
        <end position="191"/>
    </location>
</feature>
<dbReference type="InterPro" id="IPR003111">
    <property type="entry name" value="Lon_prtase_N"/>
</dbReference>
<protein>
    <submittedName>
        <fullName evidence="2">Peptidase S16</fullName>
    </submittedName>
</protein>
<dbReference type="PANTHER" id="PTHR46732">
    <property type="entry name" value="ATP-DEPENDENT PROTEASE LA (LON) DOMAIN PROTEIN"/>
    <property type="match status" value="1"/>
</dbReference>
<dbReference type="AlphaFoldDB" id="A0A1E7Z7T2"/>
<dbReference type="Gene3D" id="2.30.130.40">
    <property type="entry name" value="LON domain-like"/>
    <property type="match status" value="1"/>
</dbReference>
<accession>A0A1E7Z7T2</accession>
<dbReference type="PANTHER" id="PTHR46732:SF8">
    <property type="entry name" value="ATP-DEPENDENT PROTEASE LA (LON) DOMAIN PROTEIN"/>
    <property type="match status" value="1"/>
</dbReference>
<evidence type="ECO:0000259" key="1">
    <source>
        <dbReference type="SMART" id="SM00464"/>
    </source>
</evidence>
<dbReference type="EMBL" id="MDHN01000039">
    <property type="protein sequence ID" value="OFC69570.1"/>
    <property type="molecule type" value="Genomic_DNA"/>
</dbReference>
<reference evidence="2 3" key="1">
    <citation type="submission" date="2016-08" db="EMBL/GenBank/DDBJ databases">
        <authorList>
            <person name="Seilhamer J.J."/>
        </authorList>
    </citation>
    <scope>NUCLEOTIDE SEQUENCE [LARGE SCALE GENOMIC DNA]</scope>
    <source>
        <strain evidence="2 3">KCTC 42603</strain>
    </source>
</reference>
<dbReference type="InterPro" id="IPR046336">
    <property type="entry name" value="Lon_prtase_N_sf"/>
</dbReference>